<evidence type="ECO:0000256" key="1">
    <source>
        <dbReference type="SAM" id="MobiDB-lite"/>
    </source>
</evidence>
<dbReference type="AlphaFoldDB" id="A0A516NT84"/>
<dbReference type="KEGG" id="nod:FOH10_28675"/>
<organism evidence="2 3">
    <name type="scientific">Nocardia otitidiscaviarum</name>
    <dbReference type="NCBI Taxonomy" id="1823"/>
    <lineage>
        <taxon>Bacteria</taxon>
        <taxon>Bacillati</taxon>
        <taxon>Actinomycetota</taxon>
        <taxon>Actinomycetes</taxon>
        <taxon>Mycobacteriales</taxon>
        <taxon>Nocardiaceae</taxon>
        <taxon>Nocardia</taxon>
    </lineage>
</organism>
<proteinExistence type="predicted"/>
<reference evidence="2 3" key="1">
    <citation type="submission" date="2019-07" db="EMBL/GenBank/DDBJ databases">
        <title>Complete Genome Sequence and Methylome Analysis of Nocardia otitidis-caviarum NEB252.</title>
        <authorList>
            <person name="Fomenkov A."/>
            <person name="Anton B.P."/>
            <person name="Vincze T."/>
            <person name="Roberts R.J."/>
        </authorList>
    </citation>
    <scope>NUCLEOTIDE SEQUENCE [LARGE SCALE GENOMIC DNA]</scope>
    <source>
        <strain evidence="2 3">NEB252</strain>
    </source>
</reference>
<dbReference type="Proteomes" id="UP000317039">
    <property type="component" value="Chromosome"/>
</dbReference>
<name>A0A516NT84_9NOCA</name>
<sequence length="81" mass="8883">MLIMAVVVALAPIWLLWLRRRKIKRYGIGGGEFNHPFATLGYGGVPPGTVIQEDFGGPGKSEPIGRGSDDPDDEPDIRRHD</sequence>
<feature type="region of interest" description="Disordered" evidence="1">
    <location>
        <begin position="50"/>
        <end position="81"/>
    </location>
</feature>
<evidence type="ECO:0000313" key="3">
    <source>
        <dbReference type="Proteomes" id="UP000317039"/>
    </source>
</evidence>
<protein>
    <submittedName>
        <fullName evidence="2">Uncharacterized protein</fullName>
    </submittedName>
</protein>
<dbReference type="RefSeq" id="WP_143983016.1">
    <property type="nucleotide sequence ID" value="NZ_CP041695.1"/>
</dbReference>
<accession>A0A516NT84</accession>
<dbReference type="GeneID" id="80336334"/>
<gene>
    <name evidence="2" type="ORF">FOH10_28675</name>
</gene>
<dbReference type="EMBL" id="CP041695">
    <property type="protein sequence ID" value="QDP82112.1"/>
    <property type="molecule type" value="Genomic_DNA"/>
</dbReference>
<evidence type="ECO:0000313" key="2">
    <source>
        <dbReference type="EMBL" id="QDP82112.1"/>
    </source>
</evidence>